<feature type="domain" description="Ice-binding protein C-terminal" evidence="3">
    <location>
        <begin position="275"/>
        <end position="296"/>
    </location>
</feature>
<dbReference type="EMBL" id="QZJZ01000090">
    <property type="protein sequence ID" value="RJP56826.1"/>
    <property type="molecule type" value="Genomic_DNA"/>
</dbReference>
<evidence type="ECO:0000256" key="2">
    <source>
        <dbReference type="SAM" id="SignalP"/>
    </source>
</evidence>
<sequence>MKKTLSVMCAVLLTAGIANALPERGFVGGQNETKDPVFFHEVATRDGMDTFEDGTPVIDSWDIQSTVFWDGFLQMWTVEGFAYDHGQSSQEYSILTTFVNAEDGNLYNPLASTQMINLSFYAHIDDGGYVRAGIYWWDSINPELFELGEGFDLEGLPDPDHEILLYHEDNDFDNYYENSDFDIYSSMPGDGEDGEGGEEGEGDGEGDGEDGEQDPVVEDEWGHIYDLFIYETEIDTNPQYLMIQIEIGHNWYEMPSSAFIHDIQAQQQSGIPEIAIPEPATLVLLGIGALAGFIRRFKK</sequence>
<protein>
    <submittedName>
        <fullName evidence="4">PEP-CTERM sorting domain-containing protein</fullName>
    </submittedName>
</protein>
<feature type="chain" id="PRO_5017316709" evidence="2">
    <location>
        <begin position="21"/>
        <end position="299"/>
    </location>
</feature>
<feature type="region of interest" description="Disordered" evidence="1">
    <location>
        <begin position="183"/>
        <end position="215"/>
    </location>
</feature>
<dbReference type="Pfam" id="PF07589">
    <property type="entry name" value="PEP-CTERM"/>
    <property type="match status" value="1"/>
</dbReference>
<proteinExistence type="predicted"/>
<comment type="caution">
    <text evidence="4">The sequence shown here is derived from an EMBL/GenBank/DDBJ whole genome shotgun (WGS) entry which is preliminary data.</text>
</comment>
<evidence type="ECO:0000259" key="3">
    <source>
        <dbReference type="Pfam" id="PF07589"/>
    </source>
</evidence>
<feature type="signal peptide" evidence="2">
    <location>
        <begin position="1"/>
        <end position="20"/>
    </location>
</feature>
<evidence type="ECO:0000313" key="4">
    <source>
        <dbReference type="EMBL" id="RJP56826.1"/>
    </source>
</evidence>
<organism evidence="4 5">
    <name type="scientific">Candidatus Auribacter fodinae</name>
    <dbReference type="NCBI Taxonomy" id="2093366"/>
    <lineage>
        <taxon>Bacteria</taxon>
        <taxon>Pseudomonadati</taxon>
        <taxon>Candidatus Auribacterota</taxon>
        <taxon>Candidatus Auribacteria</taxon>
        <taxon>Candidatus Auribacterales</taxon>
        <taxon>Candidatus Auribacteraceae</taxon>
        <taxon>Candidatus Auribacter</taxon>
    </lineage>
</organism>
<dbReference type="Proteomes" id="UP000266426">
    <property type="component" value="Unassembled WGS sequence"/>
</dbReference>
<reference evidence="4 5" key="1">
    <citation type="journal article" date="2017" name="ISME J.">
        <title>Energy and carbon metabolisms in a deep terrestrial subsurface fluid microbial community.</title>
        <authorList>
            <person name="Momper L."/>
            <person name="Jungbluth S.P."/>
            <person name="Lee M.D."/>
            <person name="Amend J.P."/>
        </authorList>
    </citation>
    <scope>NUCLEOTIDE SEQUENCE [LARGE SCALE GENOMIC DNA]</scope>
    <source>
        <strain evidence="4">SURF_26</strain>
    </source>
</reference>
<name>A0A3A4QXH7_9BACT</name>
<feature type="compositionally biased region" description="Acidic residues" evidence="1">
    <location>
        <begin position="190"/>
        <end position="215"/>
    </location>
</feature>
<gene>
    <name evidence="4" type="ORF">C4541_11470</name>
</gene>
<evidence type="ECO:0000256" key="1">
    <source>
        <dbReference type="SAM" id="MobiDB-lite"/>
    </source>
</evidence>
<dbReference type="NCBIfam" id="TIGR02595">
    <property type="entry name" value="PEP_CTERM"/>
    <property type="match status" value="1"/>
</dbReference>
<evidence type="ECO:0000313" key="5">
    <source>
        <dbReference type="Proteomes" id="UP000266426"/>
    </source>
</evidence>
<accession>A0A3A4QXH7</accession>
<dbReference type="AlphaFoldDB" id="A0A3A4QXH7"/>
<keyword evidence="2" id="KW-0732">Signal</keyword>
<dbReference type="InterPro" id="IPR013424">
    <property type="entry name" value="Ice-binding_C"/>
</dbReference>